<dbReference type="AlphaFoldDB" id="A0AAD8A498"/>
<keyword evidence="2" id="KW-1185">Reference proteome</keyword>
<reference evidence="1" key="2">
    <citation type="submission" date="2023-05" db="EMBL/GenBank/DDBJ databases">
        <authorList>
            <person name="Fouks B."/>
        </authorList>
    </citation>
    <scope>NUCLEOTIDE SEQUENCE</scope>
    <source>
        <strain evidence="1">Stay&amp;Tobe</strain>
        <tissue evidence="1">Testes</tissue>
    </source>
</reference>
<dbReference type="EMBL" id="JASPKZ010003844">
    <property type="protein sequence ID" value="KAJ9592194.1"/>
    <property type="molecule type" value="Genomic_DNA"/>
</dbReference>
<evidence type="ECO:0000313" key="2">
    <source>
        <dbReference type="Proteomes" id="UP001233999"/>
    </source>
</evidence>
<evidence type="ECO:0000313" key="1">
    <source>
        <dbReference type="EMBL" id="KAJ9592194.1"/>
    </source>
</evidence>
<reference evidence="1" key="1">
    <citation type="journal article" date="2023" name="IScience">
        <title>Live-bearing cockroach genome reveals convergent evolutionary mechanisms linked to viviparity in insects and beyond.</title>
        <authorList>
            <person name="Fouks B."/>
            <person name="Harrison M.C."/>
            <person name="Mikhailova A.A."/>
            <person name="Marchal E."/>
            <person name="English S."/>
            <person name="Carruthers M."/>
            <person name="Jennings E.C."/>
            <person name="Chiamaka E.L."/>
            <person name="Frigard R.A."/>
            <person name="Pippel M."/>
            <person name="Attardo G.M."/>
            <person name="Benoit J.B."/>
            <person name="Bornberg-Bauer E."/>
            <person name="Tobe S.S."/>
        </authorList>
    </citation>
    <scope>NUCLEOTIDE SEQUENCE</scope>
    <source>
        <strain evidence="1">Stay&amp;Tobe</strain>
    </source>
</reference>
<feature type="non-terminal residue" evidence="1">
    <location>
        <position position="113"/>
    </location>
</feature>
<comment type="caution">
    <text evidence="1">The sequence shown here is derived from an EMBL/GenBank/DDBJ whole genome shotgun (WGS) entry which is preliminary data.</text>
</comment>
<proteinExistence type="predicted"/>
<dbReference type="Proteomes" id="UP001233999">
    <property type="component" value="Unassembled WGS sequence"/>
</dbReference>
<feature type="non-terminal residue" evidence="1">
    <location>
        <position position="1"/>
    </location>
</feature>
<accession>A0AAD8A498</accession>
<gene>
    <name evidence="1" type="ORF">L9F63_001310</name>
</gene>
<name>A0AAD8A498_DIPPU</name>
<sequence length="113" mass="13238">MNPMSTVHLKTPGKSRMINFTISLQFKPQTISLRVEFLFKHIFLTQKSIHATSIMFSVYAEKRNLIESTKEFNWKNRRIGTKITEVVLSLRILDLSFVTEFVTLSMQHHNHNS</sequence>
<organism evidence="1 2">
    <name type="scientific">Diploptera punctata</name>
    <name type="common">Pacific beetle cockroach</name>
    <dbReference type="NCBI Taxonomy" id="6984"/>
    <lineage>
        <taxon>Eukaryota</taxon>
        <taxon>Metazoa</taxon>
        <taxon>Ecdysozoa</taxon>
        <taxon>Arthropoda</taxon>
        <taxon>Hexapoda</taxon>
        <taxon>Insecta</taxon>
        <taxon>Pterygota</taxon>
        <taxon>Neoptera</taxon>
        <taxon>Polyneoptera</taxon>
        <taxon>Dictyoptera</taxon>
        <taxon>Blattodea</taxon>
        <taxon>Blaberoidea</taxon>
        <taxon>Blaberidae</taxon>
        <taxon>Diplopterinae</taxon>
        <taxon>Diploptera</taxon>
    </lineage>
</organism>
<protein>
    <submittedName>
        <fullName evidence="1">Uncharacterized protein</fullName>
    </submittedName>
</protein>